<protein>
    <submittedName>
        <fullName evidence="1">Uncharacterized protein</fullName>
    </submittedName>
</protein>
<sequence>MRDLPSIPSPCFGSTDTCDTLPELEHLALLILCIGGASVNRLTLSLERGDGRLPAPCSFGSEKKVFWSVT</sequence>
<organism evidence="1 2">
    <name type="scientific">Phialemonium thermophilum</name>
    <dbReference type="NCBI Taxonomy" id="223376"/>
    <lineage>
        <taxon>Eukaryota</taxon>
        <taxon>Fungi</taxon>
        <taxon>Dikarya</taxon>
        <taxon>Ascomycota</taxon>
        <taxon>Pezizomycotina</taxon>
        <taxon>Sordariomycetes</taxon>
        <taxon>Sordariomycetidae</taxon>
        <taxon>Cephalothecales</taxon>
        <taxon>Cephalothecaceae</taxon>
        <taxon>Phialemonium</taxon>
    </lineage>
</organism>
<name>A0ABR3V781_9PEZI</name>
<dbReference type="Proteomes" id="UP001586593">
    <property type="component" value="Unassembled WGS sequence"/>
</dbReference>
<evidence type="ECO:0000313" key="1">
    <source>
        <dbReference type="EMBL" id="KAL1837642.1"/>
    </source>
</evidence>
<gene>
    <name evidence="1" type="ORF">VTK73DRAFT_4629</name>
</gene>
<evidence type="ECO:0000313" key="2">
    <source>
        <dbReference type="Proteomes" id="UP001586593"/>
    </source>
</evidence>
<dbReference type="EMBL" id="JAZHXJ010002608">
    <property type="protein sequence ID" value="KAL1837642.1"/>
    <property type="molecule type" value="Genomic_DNA"/>
</dbReference>
<proteinExistence type="predicted"/>
<comment type="caution">
    <text evidence="1">The sequence shown here is derived from an EMBL/GenBank/DDBJ whole genome shotgun (WGS) entry which is preliminary data.</text>
</comment>
<reference evidence="1 2" key="1">
    <citation type="journal article" date="2024" name="Commun. Biol.">
        <title>Comparative genomic analysis of thermophilic fungi reveals convergent evolutionary adaptations and gene losses.</title>
        <authorList>
            <person name="Steindorff A.S."/>
            <person name="Aguilar-Pontes M.V."/>
            <person name="Robinson A.J."/>
            <person name="Andreopoulos B."/>
            <person name="LaButti K."/>
            <person name="Kuo A."/>
            <person name="Mondo S."/>
            <person name="Riley R."/>
            <person name="Otillar R."/>
            <person name="Haridas S."/>
            <person name="Lipzen A."/>
            <person name="Grimwood J."/>
            <person name="Schmutz J."/>
            <person name="Clum A."/>
            <person name="Reid I.D."/>
            <person name="Moisan M.C."/>
            <person name="Butler G."/>
            <person name="Nguyen T.T.M."/>
            <person name="Dewar K."/>
            <person name="Conant G."/>
            <person name="Drula E."/>
            <person name="Henrissat B."/>
            <person name="Hansel C."/>
            <person name="Singer S."/>
            <person name="Hutchinson M.I."/>
            <person name="de Vries R.P."/>
            <person name="Natvig D.O."/>
            <person name="Powell A.J."/>
            <person name="Tsang A."/>
            <person name="Grigoriev I.V."/>
        </authorList>
    </citation>
    <scope>NUCLEOTIDE SEQUENCE [LARGE SCALE GENOMIC DNA]</scope>
    <source>
        <strain evidence="1 2">ATCC 24622</strain>
    </source>
</reference>
<keyword evidence="2" id="KW-1185">Reference proteome</keyword>
<accession>A0ABR3V781</accession>